<comment type="caution">
    <text evidence="3">The sequence shown here is derived from an EMBL/GenBank/DDBJ whole genome shotgun (WGS) entry which is preliminary data.</text>
</comment>
<evidence type="ECO:0000256" key="1">
    <source>
        <dbReference type="ARBA" id="ARBA00023027"/>
    </source>
</evidence>
<dbReference type="PANTHER" id="PTHR11728">
    <property type="entry name" value="GLYCEROL-3-PHOSPHATE DEHYDROGENASE"/>
    <property type="match status" value="1"/>
</dbReference>
<evidence type="ECO:0000313" key="3">
    <source>
        <dbReference type="EMBL" id="GAV46644.1"/>
    </source>
</evidence>
<dbReference type="GO" id="GO:0005829">
    <property type="term" value="C:cytosol"/>
    <property type="evidence" value="ECO:0007669"/>
    <property type="project" value="TreeGrafter"/>
</dbReference>
<dbReference type="Proteomes" id="UP000187013">
    <property type="component" value="Unassembled WGS sequence"/>
</dbReference>
<dbReference type="GO" id="GO:0046168">
    <property type="term" value="P:glycerol-3-phosphate catabolic process"/>
    <property type="evidence" value="ECO:0007669"/>
    <property type="project" value="InterPro"/>
</dbReference>
<dbReference type="OrthoDB" id="10263760at2759"/>
<evidence type="ECO:0000259" key="2">
    <source>
        <dbReference type="Pfam" id="PF01210"/>
    </source>
</evidence>
<evidence type="ECO:0000313" key="4">
    <source>
        <dbReference type="Proteomes" id="UP000187013"/>
    </source>
</evidence>
<dbReference type="GO" id="GO:0051287">
    <property type="term" value="F:NAD binding"/>
    <property type="evidence" value="ECO:0007669"/>
    <property type="project" value="InterPro"/>
</dbReference>
<dbReference type="AlphaFoldDB" id="A0A1Q2ZTE1"/>
<proteinExistence type="predicted"/>
<dbReference type="EMBL" id="BDGX01000001">
    <property type="protein sequence ID" value="GAV46644.1"/>
    <property type="molecule type" value="Genomic_DNA"/>
</dbReference>
<dbReference type="InterPro" id="IPR036291">
    <property type="entry name" value="NAD(P)-bd_dom_sf"/>
</dbReference>
<keyword evidence="1" id="KW-0520">NAD</keyword>
<dbReference type="InterPro" id="IPR011128">
    <property type="entry name" value="G3P_DH_NAD-dep_N"/>
</dbReference>
<dbReference type="GO" id="GO:0005634">
    <property type="term" value="C:nucleus"/>
    <property type="evidence" value="ECO:0007669"/>
    <property type="project" value="TreeGrafter"/>
</dbReference>
<organism evidence="3 4">
    <name type="scientific">Zygosaccharomyces rouxii</name>
    <dbReference type="NCBI Taxonomy" id="4956"/>
    <lineage>
        <taxon>Eukaryota</taxon>
        <taxon>Fungi</taxon>
        <taxon>Dikarya</taxon>
        <taxon>Ascomycota</taxon>
        <taxon>Saccharomycotina</taxon>
        <taxon>Saccharomycetes</taxon>
        <taxon>Saccharomycetales</taxon>
        <taxon>Saccharomycetaceae</taxon>
        <taxon>Zygosaccharomyces</taxon>
    </lineage>
</organism>
<dbReference type="SUPFAM" id="SSF51735">
    <property type="entry name" value="NAD(P)-binding Rossmann-fold domains"/>
    <property type="match status" value="1"/>
</dbReference>
<dbReference type="Gene3D" id="3.40.50.720">
    <property type="entry name" value="NAD(P)-binding Rossmann-like Domain"/>
    <property type="match status" value="1"/>
</dbReference>
<dbReference type="Pfam" id="PF01210">
    <property type="entry name" value="NAD_Gly3P_dh_N"/>
    <property type="match status" value="1"/>
</dbReference>
<dbReference type="GO" id="GO:0047952">
    <property type="term" value="F:glycerol-3-phosphate dehydrogenase [NAD(P)+] activity"/>
    <property type="evidence" value="ECO:0007669"/>
    <property type="project" value="TreeGrafter"/>
</dbReference>
<name>A0A1Q2ZTE1_ZYGRO</name>
<protein>
    <recommendedName>
        <fullName evidence="2">Glycerol-3-phosphate dehydrogenase NAD-dependent N-terminal domain-containing protein</fullName>
    </recommendedName>
</protein>
<gene>
    <name evidence="3" type="ORF">ZYGR_0A02370</name>
</gene>
<feature type="domain" description="Glycerol-3-phosphate dehydrogenase NAD-dependent N-terminal" evidence="2">
    <location>
        <begin position="35"/>
        <end position="75"/>
    </location>
</feature>
<accession>A0A1Q2ZTE1</accession>
<sequence>MAATDRLNQTSDILSHSMKKTDTSMSIVTAENPYKVAVVGSGNWGTTIAKVVAENTKEKPELFQGRVDMWVFEEQIDGTPLI</sequence>
<reference evidence="3 4" key="1">
    <citation type="submission" date="2016-08" db="EMBL/GenBank/DDBJ databases">
        <title>Draft genome sequence of allopolyploid Zygosaccharomyces rouxii.</title>
        <authorList>
            <person name="Watanabe J."/>
            <person name="Uehara K."/>
            <person name="Mogi Y."/>
            <person name="Tsukioka Y."/>
        </authorList>
    </citation>
    <scope>NUCLEOTIDE SEQUENCE [LARGE SCALE GENOMIC DNA]</scope>
    <source>
        <strain evidence="3 4">NBRC 110957</strain>
    </source>
</reference>
<dbReference type="PANTHER" id="PTHR11728:SF8">
    <property type="entry name" value="GLYCEROL-3-PHOSPHATE DEHYDROGENASE [NAD(+)]-RELATED"/>
    <property type="match status" value="1"/>
</dbReference>